<dbReference type="EMBL" id="SIHI01000019">
    <property type="protein sequence ID" value="TWT49044.1"/>
    <property type="molecule type" value="Genomic_DNA"/>
</dbReference>
<feature type="signal peptide" evidence="1">
    <location>
        <begin position="1"/>
        <end position="28"/>
    </location>
</feature>
<evidence type="ECO:0000259" key="2">
    <source>
        <dbReference type="Pfam" id="PF07589"/>
    </source>
</evidence>
<name>A0A5C5WE82_9PLAN</name>
<feature type="domain" description="Ice-binding protein C-terminal" evidence="2">
    <location>
        <begin position="219"/>
        <end position="241"/>
    </location>
</feature>
<dbReference type="Pfam" id="PF07589">
    <property type="entry name" value="PEP-CTERM"/>
    <property type="match status" value="1"/>
</dbReference>
<evidence type="ECO:0000313" key="3">
    <source>
        <dbReference type="EMBL" id="TWT49044.1"/>
    </source>
</evidence>
<reference evidence="3 4" key="1">
    <citation type="submission" date="2019-02" db="EMBL/GenBank/DDBJ databases">
        <title>Deep-cultivation of Planctomycetes and their phenomic and genomic characterization uncovers novel biology.</title>
        <authorList>
            <person name="Wiegand S."/>
            <person name="Jogler M."/>
            <person name="Boedeker C."/>
            <person name="Pinto D."/>
            <person name="Vollmers J."/>
            <person name="Rivas-Marin E."/>
            <person name="Kohn T."/>
            <person name="Peeters S.H."/>
            <person name="Heuer A."/>
            <person name="Rast P."/>
            <person name="Oberbeckmann S."/>
            <person name="Bunk B."/>
            <person name="Jeske O."/>
            <person name="Meyerdierks A."/>
            <person name="Storesund J.E."/>
            <person name="Kallscheuer N."/>
            <person name="Luecker S."/>
            <person name="Lage O.M."/>
            <person name="Pohl T."/>
            <person name="Merkel B.J."/>
            <person name="Hornburger P."/>
            <person name="Mueller R.-W."/>
            <person name="Bruemmer F."/>
            <person name="Labrenz M."/>
            <person name="Spormann A.M."/>
            <person name="Op Den Camp H."/>
            <person name="Overmann J."/>
            <person name="Amann R."/>
            <person name="Jetten M.S.M."/>
            <person name="Mascher T."/>
            <person name="Medema M.H."/>
            <person name="Devos D.P."/>
            <person name="Kaster A.-K."/>
            <person name="Ovreas L."/>
            <person name="Rohde M."/>
            <person name="Galperin M.Y."/>
            <person name="Jogler C."/>
        </authorList>
    </citation>
    <scope>NUCLEOTIDE SEQUENCE [LARGE SCALE GENOMIC DNA]</scope>
    <source>
        <strain evidence="3 4">KOR42</strain>
    </source>
</reference>
<keyword evidence="4" id="KW-1185">Reference proteome</keyword>
<comment type="caution">
    <text evidence="3">The sequence shown here is derived from an EMBL/GenBank/DDBJ whole genome shotgun (WGS) entry which is preliminary data.</text>
</comment>
<evidence type="ECO:0000256" key="1">
    <source>
        <dbReference type="SAM" id="SignalP"/>
    </source>
</evidence>
<dbReference type="Proteomes" id="UP000317243">
    <property type="component" value="Unassembled WGS sequence"/>
</dbReference>
<sequence length="249" mass="26418" precursor="true">MMRSCSLHLSSTLLAFSCLFSASQSAFSDVVFTNLRQGSNATFFVFPVDETVLTPPPTDGTIISTSDTDGDASASMDTTITQMGDTWTISSTFDSNRPIELDLTNSILDIEFNLIRDMAWTLDISIDWPATGLDPTYPPGFVETWLDAPGGSRLFYIASTGAVDATQTISRSGIAQGGAGYALNFDIWDLKVYVDVNGVETTHPGSVSGTLEFTLTPAPVPEPTSMVLFGVGAIGLLGASRCKGKSPSV</sequence>
<dbReference type="AlphaFoldDB" id="A0A5C5WE82"/>
<proteinExistence type="predicted"/>
<dbReference type="OrthoDB" id="258228at2"/>
<organism evidence="3 4">
    <name type="scientific">Thalassoglobus neptunius</name>
    <dbReference type="NCBI Taxonomy" id="1938619"/>
    <lineage>
        <taxon>Bacteria</taxon>
        <taxon>Pseudomonadati</taxon>
        <taxon>Planctomycetota</taxon>
        <taxon>Planctomycetia</taxon>
        <taxon>Planctomycetales</taxon>
        <taxon>Planctomycetaceae</taxon>
        <taxon>Thalassoglobus</taxon>
    </lineage>
</organism>
<accession>A0A5C5WE82</accession>
<evidence type="ECO:0000313" key="4">
    <source>
        <dbReference type="Proteomes" id="UP000317243"/>
    </source>
</evidence>
<keyword evidence="1" id="KW-0732">Signal</keyword>
<dbReference type="RefSeq" id="WP_146511377.1">
    <property type="nucleotide sequence ID" value="NZ_SIHI01000019.1"/>
</dbReference>
<protein>
    <submittedName>
        <fullName evidence="3">PEP-CTERM motif protein</fullName>
    </submittedName>
</protein>
<feature type="chain" id="PRO_5022985258" evidence="1">
    <location>
        <begin position="29"/>
        <end position="249"/>
    </location>
</feature>
<dbReference type="NCBIfam" id="TIGR02595">
    <property type="entry name" value="PEP_CTERM"/>
    <property type="match status" value="1"/>
</dbReference>
<dbReference type="PROSITE" id="PS51257">
    <property type="entry name" value="PROKAR_LIPOPROTEIN"/>
    <property type="match status" value="1"/>
</dbReference>
<gene>
    <name evidence="3" type="ORF">KOR42_39600</name>
</gene>
<dbReference type="InterPro" id="IPR013424">
    <property type="entry name" value="Ice-binding_C"/>
</dbReference>